<evidence type="ECO:0000256" key="1">
    <source>
        <dbReference type="SAM" id="Phobius"/>
    </source>
</evidence>
<protein>
    <submittedName>
        <fullName evidence="2">Uncharacterized protein</fullName>
    </submittedName>
</protein>
<dbReference type="EMBL" id="JAVIJP010000016">
    <property type="protein sequence ID" value="KAL3642801.1"/>
    <property type="molecule type" value="Genomic_DNA"/>
</dbReference>
<gene>
    <name evidence="2" type="ORF">CASFOL_013616</name>
</gene>
<proteinExistence type="predicted"/>
<keyword evidence="3" id="KW-1185">Reference proteome</keyword>
<feature type="transmembrane region" description="Helical" evidence="1">
    <location>
        <begin position="46"/>
        <end position="66"/>
    </location>
</feature>
<evidence type="ECO:0000313" key="3">
    <source>
        <dbReference type="Proteomes" id="UP001632038"/>
    </source>
</evidence>
<feature type="transmembrane region" description="Helical" evidence="1">
    <location>
        <begin position="6"/>
        <end position="25"/>
    </location>
</feature>
<evidence type="ECO:0000313" key="2">
    <source>
        <dbReference type="EMBL" id="KAL3642801.1"/>
    </source>
</evidence>
<keyword evidence="1" id="KW-0472">Membrane</keyword>
<accession>A0ABD3DKI2</accession>
<reference evidence="3" key="1">
    <citation type="journal article" date="2024" name="IScience">
        <title>Strigolactones Initiate the Formation of Haustorium-like Structures in Castilleja.</title>
        <authorList>
            <person name="Buerger M."/>
            <person name="Peterson D."/>
            <person name="Chory J."/>
        </authorList>
    </citation>
    <scope>NUCLEOTIDE SEQUENCE [LARGE SCALE GENOMIC DNA]</scope>
</reference>
<name>A0ABD3DKI2_9LAMI</name>
<sequence length="68" mass="7383">MYFLYVSPVSTILLALVIGMPLLLWTRSGKFGQDGLIGTSSLFLDLLMVLLMLLLVGLIVVVLMGLSL</sequence>
<keyword evidence="1" id="KW-1133">Transmembrane helix</keyword>
<dbReference type="AlphaFoldDB" id="A0ABD3DKI2"/>
<keyword evidence="1" id="KW-0812">Transmembrane</keyword>
<comment type="caution">
    <text evidence="2">The sequence shown here is derived from an EMBL/GenBank/DDBJ whole genome shotgun (WGS) entry which is preliminary data.</text>
</comment>
<dbReference type="Proteomes" id="UP001632038">
    <property type="component" value="Unassembled WGS sequence"/>
</dbReference>
<organism evidence="2 3">
    <name type="scientific">Castilleja foliolosa</name>
    <dbReference type="NCBI Taxonomy" id="1961234"/>
    <lineage>
        <taxon>Eukaryota</taxon>
        <taxon>Viridiplantae</taxon>
        <taxon>Streptophyta</taxon>
        <taxon>Embryophyta</taxon>
        <taxon>Tracheophyta</taxon>
        <taxon>Spermatophyta</taxon>
        <taxon>Magnoliopsida</taxon>
        <taxon>eudicotyledons</taxon>
        <taxon>Gunneridae</taxon>
        <taxon>Pentapetalae</taxon>
        <taxon>asterids</taxon>
        <taxon>lamiids</taxon>
        <taxon>Lamiales</taxon>
        <taxon>Orobanchaceae</taxon>
        <taxon>Pedicularideae</taxon>
        <taxon>Castillejinae</taxon>
        <taxon>Castilleja</taxon>
    </lineage>
</organism>